<accession>A0A0B7K9L9</accession>
<proteinExistence type="predicted"/>
<dbReference type="EMBL" id="CDPU01000037">
    <property type="protein sequence ID" value="CEO53779.1"/>
    <property type="molecule type" value="Genomic_DNA"/>
</dbReference>
<sequence>MRTSDSKKYEEADDAAWEACKGAMIGAGKWGLGTAILGGLAYLRSPVYRSTTVQFKVYIQSSGMVLGAMLNAESRLREYEAQVRMQRRVMRDKARWDQYEEELAARRNEKS</sequence>
<dbReference type="PANTHER" id="PTHR39153:SF1">
    <property type="entry name" value="AGR244WP"/>
    <property type="match status" value="1"/>
</dbReference>
<gene>
    <name evidence="1" type="ORF">BN869_000009837_1</name>
</gene>
<name>A0A0B7K9L9_BIOOC</name>
<evidence type="ECO:0000313" key="1">
    <source>
        <dbReference type="EMBL" id="CEO53779.1"/>
    </source>
</evidence>
<dbReference type="PANTHER" id="PTHR39153">
    <property type="entry name" value="AGR244WP"/>
    <property type="match status" value="1"/>
</dbReference>
<organism evidence="1">
    <name type="scientific">Bionectria ochroleuca</name>
    <name type="common">Gliocladium roseum</name>
    <dbReference type="NCBI Taxonomy" id="29856"/>
    <lineage>
        <taxon>Eukaryota</taxon>
        <taxon>Fungi</taxon>
        <taxon>Dikarya</taxon>
        <taxon>Ascomycota</taxon>
        <taxon>Pezizomycotina</taxon>
        <taxon>Sordariomycetes</taxon>
        <taxon>Hypocreomycetidae</taxon>
        <taxon>Hypocreales</taxon>
        <taxon>Bionectriaceae</taxon>
        <taxon>Clonostachys</taxon>
    </lineage>
</organism>
<evidence type="ECO:0008006" key="2">
    <source>
        <dbReference type="Google" id="ProtNLM"/>
    </source>
</evidence>
<reference evidence="1" key="1">
    <citation type="submission" date="2015-01" db="EMBL/GenBank/DDBJ databases">
        <authorList>
            <person name="Durling Mikael"/>
        </authorList>
    </citation>
    <scope>NUCLEOTIDE SEQUENCE</scope>
</reference>
<dbReference type="AlphaFoldDB" id="A0A0B7K9L9"/>
<dbReference type="InterPro" id="IPR038882">
    <property type="entry name" value="Rcf3"/>
</dbReference>
<protein>
    <recommendedName>
        <fullName evidence="2">HIG1 domain-containing protein</fullName>
    </recommendedName>
</protein>